<accession>U9TBI1</accession>
<name>U9TBI1_RHIID</name>
<dbReference type="EMBL" id="KI294000">
    <property type="protein sequence ID" value="ESA04787.1"/>
    <property type="molecule type" value="Genomic_DNA"/>
</dbReference>
<dbReference type="VEuPathDB" id="FungiDB:RhiirFUN_010166"/>
<organism evidence="1">
    <name type="scientific">Rhizophagus irregularis (strain DAOM 181602 / DAOM 197198 / MUCL 43194)</name>
    <name type="common">Arbuscular mycorrhizal fungus</name>
    <name type="synonym">Glomus intraradices</name>
    <dbReference type="NCBI Taxonomy" id="747089"/>
    <lineage>
        <taxon>Eukaryota</taxon>
        <taxon>Fungi</taxon>
        <taxon>Fungi incertae sedis</taxon>
        <taxon>Mucoromycota</taxon>
        <taxon>Glomeromycotina</taxon>
        <taxon>Glomeromycetes</taxon>
        <taxon>Glomerales</taxon>
        <taxon>Glomeraceae</taxon>
        <taxon>Rhizophagus</taxon>
    </lineage>
</organism>
<proteinExistence type="predicted"/>
<protein>
    <submittedName>
        <fullName evidence="1">Uncharacterized protein</fullName>
    </submittedName>
</protein>
<sequence>MSPIEGHTVWDHNKMWIGTYGEAYITINGSEVQGKDYYLTFSVEGTTQDDNHRGPFTNHRDYEWKFTGSVDKWAYTGYPNFVNVNFIYNISVIYLGKGLFREFVLSGNCCRKKVASEKWMSGNRTVTYKLP</sequence>
<dbReference type="AlphaFoldDB" id="U9TBI1"/>
<gene>
    <name evidence="1" type="ORF">GLOINDRAFT_99995</name>
</gene>
<reference evidence="1" key="1">
    <citation type="submission" date="2013-07" db="EMBL/GenBank/DDBJ databases">
        <title>The genome of an arbuscular mycorrhizal fungus provides insights into the evolution of the oldest plant symbiosis.</title>
        <authorList>
            <consortium name="DOE Joint Genome Institute"/>
            <person name="Tisserant E."/>
            <person name="Malbreil M."/>
            <person name="Kuo A."/>
            <person name="Kohler A."/>
            <person name="Symeonidi A."/>
            <person name="Balestrini R."/>
            <person name="Charron P."/>
            <person name="Duensing N."/>
            <person name="Frei-dit-Frey N."/>
            <person name="Gianinazzi-Pearson V."/>
            <person name="Gilbert B."/>
            <person name="Handa Y."/>
            <person name="Hijri M."/>
            <person name="Kaul R."/>
            <person name="Kawaguchi M."/>
            <person name="Krajinski F."/>
            <person name="Lammers P."/>
            <person name="Lapierre D."/>
            <person name="Masclaux F.G."/>
            <person name="Murat C."/>
            <person name="Morin E."/>
            <person name="Ndikumana S."/>
            <person name="Pagni M."/>
            <person name="Petitpierre D."/>
            <person name="Requena N."/>
            <person name="Rosikiewicz P."/>
            <person name="Riley R."/>
            <person name="Saito K."/>
            <person name="San Clemente H."/>
            <person name="Shapiro H."/>
            <person name="van Tuinen D."/>
            <person name="Becard G."/>
            <person name="Bonfante P."/>
            <person name="Paszkowski U."/>
            <person name="Shachar-Hill Y."/>
            <person name="Young J.P."/>
            <person name="Sanders I.R."/>
            <person name="Henrissat B."/>
            <person name="Rensing S.A."/>
            <person name="Grigoriev I.V."/>
            <person name="Corradi N."/>
            <person name="Roux C."/>
            <person name="Martin F."/>
        </authorList>
    </citation>
    <scope>NUCLEOTIDE SEQUENCE</scope>
    <source>
        <strain evidence="1">DAOM 197198</strain>
    </source>
</reference>
<dbReference type="HOGENOM" id="CLU_1928705_0_0_1"/>
<evidence type="ECO:0000313" key="1">
    <source>
        <dbReference type="EMBL" id="ESA04787.1"/>
    </source>
</evidence>